<evidence type="ECO:0000256" key="4">
    <source>
        <dbReference type="ARBA" id="ARBA00022452"/>
    </source>
</evidence>
<dbReference type="RefSeq" id="WP_265991168.1">
    <property type="nucleotide sequence ID" value="NZ_CP110973.1"/>
</dbReference>
<keyword evidence="5" id="KW-0410">Iron transport</keyword>
<sequence>MYRRFILLSFCLLLVQFASAQTASSVIEGKVSIDDDNPLPYASVVLEGTRYGVSTDESGYFKIQQLPAGLYRVRVSGVGFKNSIRRVQLKDSETVSLTFKLTAATNELEVVEVFGARDKQPEKLDAITRLPLKPSDQIQSISVISNKLIEQQGALTVIEGVRNVPGVYTYSTYGGVKESISSRGFRGIPTLKNGVRVMTDFRGMGYPTDMQGVENIQVLKGSAAITQGLGQASGQATDLGAPGGLVNVVTKTPKFVNAGSVSLRAGSWNLFRPTFDVQGLLNESKTIAFRIDGAYQTGGKYRKGMEKESFYINPSLAFRPNEKTFITLEMDFYNVNETIDAGTVNLSVMPNPAFDPTRPAGRNNVRFLTNMTNDIYDIPDNRMLGFKSDISTVRHSTYTASFRRYLDDANKLYIRGAVYRSVYDSDAIRTSLTPLASKPDTNDVKVNLYTRSISHNLPRLDKNSVVQFDLVGDQIETGVLKHTFMVGADYKVTDLTEMTYNTIAIPGIIDVFRPETISNTLPYGTANFTKTGETISRTTNMGVTAQDVVSLNDWLKAFIGVRYSSNQSSSPLNSAFTRTHFWNPLGGLMVSVKKGLNLFVSYTNSTRPENVSQVDEAGNTFGNSSVNQWEAGVKSDWLDNRLRFNLTLYRIEQSNLIEQLYDINNNAITINGRNVYRASGDDRRQGVEVELTGRVLTNLEAIIGYSYINAQYRNTVVNVEGSAPNNTPSHTYNAWLNYTVAKGPLKRLNIGAGLYYLGSRPYNDWTQVGYTTHGLDTSKEPWYNQAYTLLNAQLGYQFNQQWGLRVIANNLLDKVGYDAYRTSFIDKIQPRNFSGVVSYRF</sequence>
<dbReference type="EMBL" id="JBHTLP010000011">
    <property type="protein sequence ID" value="MFD1143259.1"/>
    <property type="molecule type" value="Genomic_DNA"/>
</dbReference>
<keyword evidence="11 14" id="KW-0472">Membrane</keyword>
<dbReference type="InterPro" id="IPR037066">
    <property type="entry name" value="Plug_dom_sf"/>
</dbReference>
<dbReference type="InterPro" id="IPR039426">
    <property type="entry name" value="TonB-dep_rcpt-like"/>
</dbReference>
<evidence type="ECO:0000256" key="2">
    <source>
        <dbReference type="ARBA" id="ARBA00009810"/>
    </source>
</evidence>
<reference evidence="20" key="1">
    <citation type="journal article" date="2019" name="Int. J. Syst. Evol. Microbiol.">
        <title>The Global Catalogue of Microorganisms (GCM) 10K type strain sequencing project: providing services to taxonomists for standard genome sequencing and annotation.</title>
        <authorList>
            <consortium name="The Broad Institute Genomics Platform"/>
            <consortium name="The Broad Institute Genome Sequencing Center for Infectious Disease"/>
            <person name="Wu L."/>
            <person name="Ma J."/>
        </authorList>
    </citation>
    <scope>NUCLEOTIDE SEQUENCE [LARGE SCALE GENOMIC DNA]</scope>
    <source>
        <strain evidence="20">CCUG 55608</strain>
    </source>
</reference>
<dbReference type="Proteomes" id="UP001597116">
    <property type="component" value="Unassembled WGS sequence"/>
</dbReference>
<dbReference type="SUPFAM" id="SSF49452">
    <property type="entry name" value="Starch-binding domain-like"/>
    <property type="match status" value="1"/>
</dbReference>
<accession>A0ABW3Q993</accession>
<evidence type="ECO:0000256" key="16">
    <source>
        <dbReference type="SAM" id="SignalP"/>
    </source>
</evidence>
<keyword evidence="3 14" id="KW-0813">Transport</keyword>
<dbReference type="InterPro" id="IPR000531">
    <property type="entry name" value="Beta-barrel_TonB"/>
</dbReference>
<keyword evidence="4 14" id="KW-1134">Transmembrane beta strand</keyword>
<evidence type="ECO:0000256" key="1">
    <source>
        <dbReference type="ARBA" id="ARBA00004571"/>
    </source>
</evidence>
<evidence type="ECO:0000256" key="7">
    <source>
        <dbReference type="ARBA" id="ARBA00022729"/>
    </source>
</evidence>
<feature type="domain" description="TonB-dependent receptor plug" evidence="18">
    <location>
        <begin position="135"/>
        <end position="234"/>
    </location>
</feature>
<evidence type="ECO:0000256" key="5">
    <source>
        <dbReference type="ARBA" id="ARBA00022496"/>
    </source>
</evidence>
<evidence type="ECO:0000256" key="3">
    <source>
        <dbReference type="ARBA" id="ARBA00022448"/>
    </source>
</evidence>
<evidence type="ECO:0000256" key="9">
    <source>
        <dbReference type="ARBA" id="ARBA00023065"/>
    </source>
</evidence>
<keyword evidence="10 15" id="KW-0798">TonB box</keyword>
<dbReference type="PROSITE" id="PS52016">
    <property type="entry name" value="TONB_DEPENDENT_REC_3"/>
    <property type="match status" value="1"/>
</dbReference>
<dbReference type="PANTHER" id="PTHR32552:SF68">
    <property type="entry name" value="FERRICHROME OUTER MEMBRANE TRANSPORTER_PHAGE RECEPTOR"/>
    <property type="match status" value="1"/>
</dbReference>
<keyword evidence="6 14" id="KW-0812">Transmembrane</keyword>
<dbReference type="InterPro" id="IPR013784">
    <property type="entry name" value="Carb-bd-like_fold"/>
</dbReference>
<name>A0ABW3Q993_9BACT</name>
<dbReference type="Gene3D" id="2.60.40.1120">
    <property type="entry name" value="Carboxypeptidase-like, regulatory domain"/>
    <property type="match status" value="1"/>
</dbReference>
<feature type="signal peptide" evidence="16">
    <location>
        <begin position="1"/>
        <end position="20"/>
    </location>
</feature>
<evidence type="ECO:0000256" key="13">
    <source>
        <dbReference type="ARBA" id="ARBA00023237"/>
    </source>
</evidence>
<keyword evidence="20" id="KW-1185">Reference proteome</keyword>
<gene>
    <name evidence="19" type="ORF">ACFQ4C_19180</name>
</gene>
<proteinExistence type="inferred from homology"/>
<keyword evidence="9" id="KW-0406">Ion transport</keyword>
<dbReference type="InterPro" id="IPR010105">
    <property type="entry name" value="TonB_sidphr_rcpt"/>
</dbReference>
<evidence type="ECO:0000313" key="20">
    <source>
        <dbReference type="Proteomes" id="UP001597116"/>
    </source>
</evidence>
<evidence type="ECO:0000256" key="11">
    <source>
        <dbReference type="ARBA" id="ARBA00023136"/>
    </source>
</evidence>
<evidence type="ECO:0000259" key="17">
    <source>
        <dbReference type="Pfam" id="PF00593"/>
    </source>
</evidence>
<evidence type="ECO:0000259" key="18">
    <source>
        <dbReference type="Pfam" id="PF07715"/>
    </source>
</evidence>
<feature type="domain" description="TonB-dependent receptor-like beta-barrel" evidence="17">
    <location>
        <begin position="353"/>
        <end position="811"/>
    </location>
</feature>
<comment type="similarity">
    <text evidence="2 14 15">Belongs to the TonB-dependent receptor family.</text>
</comment>
<evidence type="ECO:0000256" key="12">
    <source>
        <dbReference type="ARBA" id="ARBA00023170"/>
    </source>
</evidence>
<dbReference type="InterPro" id="IPR036942">
    <property type="entry name" value="Beta-barrel_TonB_sf"/>
</dbReference>
<dbReference type="InterPro" id="IPR012910">
    <property type="entry name" value="Plug_dom"/>
</dbReference>
<organism evidence="19 20">
    <name type="scientific">Larkinella insperata</name>
    <dbReference type="NCBI Taxonomy" id="332158"/>
    <lineage>
        <taxon>Bacteria</taxon>
        <taxon>Pseudomonadati</taxon>
        <taxon>Bacteroidota</taxon>
        <taxon>Cytophagia</taxon>
        <taxon>Cytophagales</taxon>
        <taxon>Spirosomataceae</taxon>
        <taxon>Larkinella</taxon>
    </lineage>
</organism>
<comment type="caution">
    <text evidence="19">The sequence shown here is derived from an EMBL/GenBank/DDBJ whole genome shotgun (WGS) entry which is preliminary data.</text>
</comment>
<dbReference type="CDD" id="cd01347">
    <property type="entry name" value="ligand_gated_channel"/>
    <property type="match status" value="1"/>
</dbReference>
<dbReference type="NCBIfam" id="TIGR01783">
    <property type="entry name" value="TonB-siderophor"/>
    <property type="match status" value="1"/>
</dbReference>
<keyword evidence="7 16" id="KW-0732">Signal</keyword>
<keyword evidence="8" id="KW-0408">Iron</keyword>
<comment type="subcellular location">
    <subcellularLocation>
        <location evidence="1 14">Cell outer membrane</location>
        <topology evidence="1 14">Multi-pass membrane protein</topology>
    </subcellularLocation>
</comment>
<evidence type="ECO:0000256" key="6">
    <source>
        <dbReference type="ARBA" id="ARBA00022692"/>
    </source>
</evidence>
<dbReference type="PANTHER" id="PTHR32552">
    <property type="entry name" value="FERRICHROME IRON RECEPTOR-RELATED"/>
    <property type="match status" value="1"/>
</dbReference>
<evidence type="ECO:0000256" key="8">
    <source>
        <dbReference type="ARBA" id="ARBA00023004"/>
    </source>
</evidence>
<keyword evidence="13 14" id="KW-0998">Cell outer membrane</keyword>
<dbReference type="Pfam" id="PF00593">
    <property type="entry name" value="TonB_dep_Rec_b-barrel"/>
    <property type="match status" value="1"/>
</dbReference>
<feature type="chain" id="PRO_5046165187" evidence="16">
    <location>
        <begin position="21"/>
        <end position="841"/>
    </location>
</feature>
<evidence type="ECO:0000256" key="15">
    <source>
        <dbReference type="RuleBase" id="RU003357"/>
    </source>
</evidence>
<evidence type="ECO:0000256" key="10">
    <source>
        <dbReference type="ARBA" id="ARBA00023077"/>
    </source>
</evidence>
<dbReference type="Pfam" id="PF07715">
    <property type="entry name" value="Plug"/>
    <property type="match status" value="1"/>
</dbReference>
<dbReference type="Gene3D" id="2.40.170.20">
    <property type="entry name" value="TonB-dependent receptor, beta-barrel domain"/>
    <property type="match status" value="1"/>
</dbReference>
<evidence type="ECO:0000313" key="19">
    <source>
        <dbReference type="EMBL" id="MFD1143259.1"/>
    </source>
</evidence>
<dbReference type="Pfam" id="PF13715">
    <property type="entry name" value="CarbopepD_reg_2"/>
    <property type="match status" value="1"/>
</dbReference>
<dbReference type="SUPFAM" id="SSF56935">
    <property type="entry name" value="Porins"/>
    <property type="match status" value="1"/>
</dbReference>
<dbReference type="Gene3D" id="2.170.130.10">
    <property type="entry name" value="TonB-dependent receptor, plug domain"/>
    <property type="match status" value="1"/>
</dbReference>
<evidence type="ECO:0000256" key="14">
    <source>
        <dbReference type="PROSITE-ProRule" id="PRU01360"/>
    </source>
</evidence>
<protein>
    <submittedName>
        <fullName evidence="19">TonB-dependent siderophore receptor</fullName>
    </submittedName>
</protein>
<keyword evidence="12 19" id="KW-0675">Receptor</keyword>